<evidence type="ECO:0000259" key="1">
    <source>
        <dbReference type="Pfam" id="PF00391"/>
    </source>
</evidence>
<evidence type="ECO:0000313" key="11">
    <source>
        <dbReference type="EMBL" id="QOS26175.1"/>
    </source>
</evidence>
<evidence type="ECO:0000313" key="17">
    <source>
        <dbReference type="EMBL" id="QOS29993.1"/>
    </source>
</evidence>
<dbReference type="EMBL" id="MT898315">
    <property type="protein sequence ID" value="QOS26175.1"/>
    <property type="molecule type" value="Genomic_DNA"/>
</dbReference>
<dbReference type="SUPFAM" id="SSF52009">
    <property type="entry name" value="Phosphohistidine domain"/>
    <property type="match status" value="1"/>
</dbReference>
<name>A0A7M1WMV1_VIBPH</name>
<dbReference type="PANTHER" id="PTHR43615">
    <property type="entry name" value="PHOSPHOENOLPYRUVATE SYNTHASE-RELATED"/>
    <property type="match status" value="1"/>
</dbReference>
<organism evidence="16">
    <name type="scientific">Vibrio parahaemolyticus</name>
    <dbReference type="NCBI Taxonomy" id="670"/>
    <lineage>
        <taxon>Bacteria</taxon>
        <taxon>Pseudomonadati</taxon>
        <taxon>Pseudomonadota</taxon>
        <taxon>Gammaproteobacteria</taxon>
        <taxon>Vibrionales</taxon>
        <taxon>Vibrionaceae</taxon>
        <taxon>Vibrio</taxon>
    </lineage>
</organism>
<dbReference type="PANTHER" id="PTHR43615:SF1">
    <property type="entry name" value="PPDK_N DOMAIN-CONTAINING PROTEIN"/>
    <property type="match status" value="1"/>
</dbReference>
<protein>
    <recommendedName>
        <fullName evidence="1">PEP-utilising enzyme mobile domain-containing protein</fullName>
    </recommendedName>
</protein>
<dbReference type="Gene3D" id="3.50.30.10">
    <property type="entry name" value="Phosphohistidine domain"/>
    <property type="match status" value="1"/>
</dbReference>
<dbReference type="EMBL" id="MT898335">
    <property type="protein sequence ID" value="QOS26916.1"/>
    <property type="molecule type" value="Genomic_DNA"/>
</dbReference>
<dbReference type="EMBL" id="MT898359">
    <property type="protein sequence ID" value="QOS27838.1"/>
    <property type="molecule type" value="Genomic_DNA"/>
</dbReference>
<dbReference type="EMBL" id="MT898159">
    <property type="protein sequence ID" value="QOS20397.1"/>
    <property type="molecule type" value="Genomic_DNA"/>
</dbReference>
<dbReference type="EMBL" id="MT898098">
    <property type="protein sequence ID" value="QOS18157.1"/>
    <property type="molecule type" value="Genomic_DNA"/>
</dbReference>
<evidence type="ECO:0000313" key="8">
    <source>
        <dbReference type="EMBL" id="QOS20397.1"/>
    </source>
</evidence>
<dbReference type="EMBL" id="MT898349">
    <property type="protein sequence ID" value="QOS27448.1"/>
    <property type="molecule type" value="Genomic_DNA"/>
</dbReference>
<evidence type="ECO:0000313" key="10">
    <source>
        <dbReference type="EMBL" id="QOS23645.1"/>
    </source>
</evidence>
<feature type="domain" description="PEP-utilising enzyme mobile" evidence="1">
    <location>
        <begin position="921"/>
        <end position="988"/>
    </location>
</feature>
<evidence type="ECO:0000313" key="6">
    <source>
        <dbReference type="EMBL" id="QOS18622.1"/>
    </source>
</evidence>
<dbReference type="NCBIfam" id="NF004508">
    <property type="entry name" value="PRK05849.1"/>
    <property type="match status" value="1"/>
</dbReference>
<evidence type="ECO:0000313" key="13">
    <source>
        <dbReference type="EMBL" id="QOS26916.1"/>
    </source>
</evidence>
<dbReference type="Pfam" id="PF00391">
    <property type="entry name" value="PEP-utilizers"/>
    <property type="match status" value="1"/>
</dbReference>
<gene>
    <name evidence="8" type="ORF">VP344_00010</name>
    <name evidence="15" type="ORF">VP379_00010</name>
    <name evidence="2" type="ORF">VP383_00010</name>
    <name evidence="3" type="ORF">VP410_00010</name>
    <name evidence="5" type="ORF">VP417_00010</name>
    <name evidence="9" type="ORF">VP418_00010</name>
    <name evidence="13" type="ORF">VP420_00010</name>
    <name evidence="17" type="ORF">VP422_00010</name>
    <name evidence="16" type="ORF">VP423_00010</name>
    <name evidence="7" type="ORF">VP424_00010</name>
    <name evidence="14" type="ORF">VP430_00010</name>
    <name evidence="12" type="ORF">VP431_00010</name>
    <name evidence="11" type="ORF">VP432_00010</name>
    <name evidence="6" type="ORF">VP435_00010</name>
    <name evidence="4" type="ORF">VP437_00010</name>
    <name evidence="10" type="ORF">VP438_00010</name>
</gene>
<dbReference type="RefSeq" id="WP_140362752.1">
    <property type="nucleotide sequence ID" value="NZ_JAEPRY010000004.1"/>
</dbReference>
<dbReference type="InterPro" id="IPR036637">
    <property type="entry name" value="Phosphohistidine_dom_sf"/>
</dbReference>
<dbReference type="EMBL" id="MT898111">
    <property type="protein sequence ID" value="QOS18622.1"/>
    <property type="molecule type" value="Genomic_DNA"/>
</dbReference>
<dbReference type="AlphaFoldDB" id="A0A7M1WMV1"/>
<dbReference type="GO" id="GO:0005524">
    <property type="term" value="F:ATP binding"/>
    <property type="evidence" value="ECO:0007669"/>
    <property type="project" value="InterPro"/>
</dbReference>
<dbReference type="EMBL" id="MT898055">
    <property type="protein sequence ID" value="QOS16562.1"/>
    <property type="molecule type" value="Genomic_DNA"/>
</dbReference>
<evidence type="ECO:0000313" key="14">
    <source>
        <dbReference type="EMBL" id="QOS27448.1"/>
    </source>
</evidence>
<evidence type="ECO:0000313" key="15">
    <source>
        <dbReference type="EMBL" id="QOS27838.1"/>
    </source>
</evidence>
<evidence type="ECO:0000313" key="5">
    <source>
        <dbReference type="EMBL" id="QOS18450.1"/>
    </source>
</evidence>
<dbReference type="EMBL" id="MT898248">
    <property type="protein sequence ID" value="QOS23645.1"/>
    <property type="molecule type" value="Genomic_DNA"/>
</dbReference>
<dbReference type="InterPro" id="IPR008279">
    <property type="entry name" value="PEP-util_enz_mobile_dom"/>
</dbReference>
<evidence type="ECO:0000313" key="4">
    <source>
        <dbReference type="EMBL" id="QOS18157.1"/>
    </source>
</evidence>
<evidence type="ECO:0000313" key="7">
    <source>
        <dbReference type="EMBL" id="QOS19380.1"/>
    </source>
</evidence>
<dbReference type="InterPro" id="IPR013815">
    <property type="entry name" value="ATP_grasp_subdomain_1"/>
</dbReference>
<accession>A0A7M1WMV1</accession>
<dbReference type="EMBL" id="MT898318">
    <property type="protein sequence ID" value="QOS26269.1"/>
    <property type="molecule type" value="Genomic_DNA"/>
</dbReference>
<dbReference type="InterPro" id="IPR051549">
    <property type="entry name" value="PEP_Utilizing_Enz"/>
</dbReference>
<dbReference type="GO" id="GO:0016772">
    <property type="term" value="F:transferase activity, transferring phosphorus-containing groups"/>
    <property type="evidence" value="ECO:0007669"/>
    <property type="project" value="InterPro"/>
</dbReference>
<dbReference type="EMBL" id="MT898416">
    <property type="protein sequence ID" value="QOS29993.1"/>
    <property type="molecule type" value="Genomic_DNA"/>
</dbReference>
<dbReference type="EMBL" id="MT898171">
    <property type="protein sequence ID" value="QOS20847.1"/>
    <property type="molecule type" value="Genomic_DNA"/>
</dbReference>
<reference evidence="16" key="1">
    <citation type="submission" date="2020-08" db="EMBL/GenBank/DDBJ databases">
        <title>Genetic structure, function and evolution of capsule biosynthesis loci in Vibrio parahaemolyticus.</title>
        <authorList>
            <person name="Li L."/>
            <person name="Bian S."/>
        </authorList>
    </citation>
    <scope>NUCLEOTIDE SEQUENCE</scope>
    <source>
        <strain evidence="8">VP344</strain>
        <strain evidence="15">VP379</strain>
        <strain evidence="2">VP383</strain>
        <strain evidence="3">VP410</strain>
        <strain evidence="5">VP417</strain>
        <strain evidence="9">VP418</strain>
        <strain evidence="13">VP420</strain>
        <strain evidence="17">VP422</strain>
        <strain evidence="16">VP423</strain>
        <strain evidence="7">VP424</strain>
        <strain evidence="14">VP430</strain>
        <strain evidence="12">VP431</strain>
        <strain evidence="11">VP432</strain>
        <strain evidence="6">VP435</strain>
        <strain evidence="4">VP437</strain>
        <strain evidence="10">VP438</strain>
    </source>
</reference>
<evidence type="ECO:0000313" key="3">
    <source>
        <dbReference type="EMBL" id="QOS16562.1"/>
    </source>
</evidence>
<dbReference type="EMBL" id="MT898106">
    <property type="protein sequence ID" value="QOS18450.1"/>
    <property type="molecule type" value="Genomic_DNA"/>
</dbReference>
<evidence type="ECO:0000313" key="9">
    <source>
        <dbReference type="EMBL" id="QOS20847.1"/>
    </source>
</evidence>
<proteinExistence type="predicted"/>
<sequence length="997" mass="112668">MSVELYFLGAGKPVSGNKPAALKIITNNTKAMDWQLHSFEDVAELSNTYFLGGYHVEEVVKEYPSLNFSVIPDWDKSTALDTLLHAPFSGKPVIISYTDTLFRKEFINKLISDDSDVTVVIDSQWRKRFKSRSHIDILSAETMYVDNKEVEFTGLVYLSPLAVEKIRRVLVNEDVKKIGKNLLDAISFLKEQSLKFSFKDIEGDWAEFNSTTDIANFILGTKADTLARLESIVKKSKIGKQESFTTKQWMDSKEKIISNIQNQFGDTKLVVRSSSKAEDNWRSSNAGGFESILNVSCLDNTSLEKAIQDVVDSYGYPLLDNDQVLVQEFLQDVSMAGVVFTCTLESGAPYYRFNFDDSTQSTESVTAGTHIDLRTVIVSKLQPQAIAHIAPELTGVLTAIQELETLLSFDKLDIEFAVDSLGQVHIFQVRPVVVNHDNYEMDIKKISSSIQSDVTRYQNLQNSLPFISGDRTIFANMPDWNPAEIISTRPKPLAFSLYQHLITNEVWATQRAEYGYRNVKPYPLIISFSGQPYIDVRASFNSFIPSCVPNNSASRIVNAYLDILSDNPQLHDKIEFDVAFTIWTPEFLDSAKNRLIPYGVLEKDIYELEKGLKEITKKALTRLDDDINSITILNERCEQICKSNLNVVDKVFALIDDCRRFGTLAFSHAARAGFVATTLIKSLVNQGALSEERRMKFLNSFNTVAGEFEIDKSNYLIGLVTENELIEKYGHLRPGTYEVTTQAYWEDPKQYLLPNGSKKNSEHCIEFAFSNVEKSEMYKLISELGSEISVDEFIKYLVKATQERERVKFEFTRNLSRALDLCVEFGKEVGISREDISFLTYGDLECLKLNTKSFEQLKSIVQERKEKYQITKAIELPSVIDSPSKFFCFERESSQPNFVGVNKVVAEVRRIEGAEKKDLSGKIIIIPQADPGYDWLFSHNIKGLITLYGGANSHMAIRSAEIGLPAAIGVGEKLYDSLLNVERIELDCLGKTLRVIE</sequence>
<evidence type="ECO:0000313" key="2">
    <source>
        <dbReference type="EMBL" id="QOS15180.1"/>
    </source>
</evidence>
<dbReference type="EMBL" id="MT898017">
    <property type="protein sequence ID" value="QOS15180.1"/>
    <property type="molecule type" value="Genomic_DNA"/>
</dbReference>
<evidence type="ECO:0000313" key="16">
    <source>
        <dbReference type="EMBL" id="QOS28474.1"/>
    </source>
</evidence>
<dbReference type="SUPFAM" id="SSF56059">
    <property type="entry name" value="Glutathione synthetase ATP-binding domain-like"/>
    <property type="match status" value="1"/>
</dbReference>
<dbReference type="EMBL" id="MT898131">
    <property type="protein sequence ID" value="QOS19380.1"/>
    <property type="molecule type" value="Genomic_DNA"/>
</dbReference>
<dbReference type="Gene3D" id="3.30.1490.20">
    <property type="entry name" value="ATP-grasp fold, A domain"/>
    <property type="match status" value="1"/>
</dbReference>
<evidence type="ECO:0000313" key="12">
    <source>
        <dbReference type="EMBL" id="QOS26269.1"/>
    </source>
</evidence>
<dbReference type="EMBL" id="MT898374">
    <property type="protein sequence ID" value="QOS28474.1"/>
    <property type="molecule type" value="Genomic_DNA"/>
</dbReference>